<dbReference type="PaxDb" id="589924-Ferp_0553"/>
<proteinExistence type="predicted"/>
<organism evidence="1 2">
    <name type="scientific">Ferroglobus placidus (strain DSM 10642 / AEDII12DO)</name>
    <dbReference type="NCBI Taxonomy" id="589924"/>
    <lineage>
        <taxon>Archaea</taxon>
        <taxon>Methanobacteriati</taxon>
        <taxon>Methanobacteriota</taxon>
        <taxon>Archaeoglobi</taxon>
        <taxon>Archaeoglobales</taxon>
        <taxon>Archaeoglobaceae</taxon>
        <taxon>Ferroglobus</taxon>
    </lineage>
</organism>
<dbReference type="Proteomes" id="UP000002613">
    <property type="component" value="Chromosome"/>
</dbReference>
<protein>
    <submittedName>
        <fullName evidence="1">Uncharacterized protein</fullName>
    </submittedName>
</protein>
<keyword evidence="2" id="KW-1185">Reference proteome</keyword>
<evidence type="ECO:0000313" key="2">
    <source>
        <dbReference type="Proteomes" id="UP000002613"/>
    </source>
</evidence>
<sequence length="211" mass="24677">MGYTVDIIECSLTAKSVEEAKKIIEEFEREGVFEIDEEGHIRPTDWSFNWSSDEYLFFAALSRVAEGYIAFRGENGEIWKIELKDGEIIDYTAEIVYRKTGSARIHEDFFKKKMVANERYVAAVTEFDTVIAYDRKHRQWLNIRLYGSLADLEILEAIIRGEDLSLQSEEQWSTKAWLDRETIEEFARKVLSSDIDQKIKNEVKKELLTLL</sequence>
<name>D3S393_FERPA</name>
<reference evidence="1 2" key="2">
    <citation type="journal article" date="2011" name="Stand. Genomic Sci.">
        <title>Complete genome sequence of Ferroglobus placidus AEDII12DO.</title>
        <authorList>
            <person name="Anderson I."/>
            <person name="Risso C."/>
            <person name="Holmes D."/>
            <person name="Lucas S."/>
            <person name="Copeland A."/>
            <person name="Lapidus A."/>
            <person name="Cheng J.F."/>
            <person name="Bruce D."/>
            <person name="Goodwin L."/>
            <person name="Pitluck S."/>
            <person name="Saunders E."/>
            <person name="Brettin T."/>
            <person name="Detter J.C."/>
            <person name="Han C."/>
            <person name="Tapia R."/>
            <person name="Larimer F."/>
            <person name="Land M."/>
            <person name="Hauser L."/>
            <person name="Woyke T."/>
            <person name="Lovley D."/>
            <person name="Kyrpides N."/>
            <person name="Ivanova N."/>
        </authorList>
    </citation>
    <scope>NUCLEOTIDE SEQUENCE [LARGE SCALE GENOMIC DNA]</scope>
    <source>
        <strain evidence="2">DSM 10642 / AEDII12DO</strain>
    </source>
</reference>
<gene>
    <name evidence="1" type="ordered locus">Ferp_0553</name>
</gene>
<dbReference type="HOGENOM" id="CLU_1302584_0_0_2"/>
<reference evidence="2" key="1">
    <citation type="submission" date="2010-02" db="EMBL/GenBank/DDBJ databases">
        <title>Complete sequence of Ferroglobus placidus DSM 10642.</title>
        <authorList>
            <consortium name="US DOE Joint Genome Institute"/>
            <person name="Lucas S."/>
            <person name="Copeland A."/>
            <person name="Lapidus A."/>
            <person name="Cheng J.-F."/>
            <person name="Bruce D."/>
            <person name="Goodwin L."/>
            <person name="Pitluck S."/>
            <person name="Saunders E."/>
            <person name="Brettin T."/>
            <person name="Detter J.C."/>
            <person name="Han C."/>
            <person name="Tapia R."/>
            <person name="Larimer F."/>
            <person name="Land M."/>
            <person name="Hauser L."/>
            <person name="Kyrpides N."/>
            <person name="Ivanova N."/>
            <person name="Holmes D."/>
            <person name="Lovley D."/>
            <person name="Kyrpides N."/>
            <person name="Anderson I.J."/>
            <person name="Woyke T."/>
        </authorList>
    </citation>
    <scope>NUCLEOTIDE SEQUENCE [LARGE SCALE GENOMIC DNA]</scope>
    <source>
        <strain evidence="2">DSM 10642 / AEDII12DO</strain>
    </source>
</reference>
<evidence type="ECO:0000313" key="1">
    <source>
        <dbReference type="EMBL" id="ADC64726.1"/>
    </source>
</evidence>
<dbReference type="AlphaFoldDB" id="D3S393"/>
<dbReference type="GeneID" id="8778054"/>
<dbReference type="RefSeq" id="WP_012965072.1">
    <property type="nucleotide sequence ID" value="NC_013849.1"/>
</dbReference>
<dbReference type="STRING" id="589924.Ferp_0553"/>
<dbReference type="KEGG" id="fpl:Ferp_0553"/>
<accession>D3S393</accession>
<dbReference type="EMBL" id="CP001899">
    <property type="protein sequence ID" value="ADC64726.1"/>
    <property type="molecule type" value="Genomic_DNA"/>
</dbReference>